<feature type="compositionally biased region" description="Low complexity" evidence="9">
    <location>
        <begin position="76"/>
        <end position="91"/>
    </location>
</feature>
<evidence type="ECO:0000313" key="12">
    <source>
        <dbReference type="Proteomes" id="UP000785679"/>
    </source>
</evidence>
<dbReference type="Gene3D" id="4.10.280.110">
    <property type="entry name" value="Pre-mRNA processing factor 4 domain"/>
    <property type="match status" value="1"/>
</dbReference>
<dbReference type="Pfam" id="PF08799">
    <property type="entry name" value="PRP4"/>
    <property type="match status" value="1"/>
</dbReference>
<evidence type="ECO:0000256" key="3">
    <source>
        <dbReference type="ARBA" id="ARBA00018242"/>
    </source>
</evidence>
<dbReference type="GO" id="GO:0071021">
    <property type="term" value="C:U2-type post-spliceosomal complex"/>
    <property type="evidence" value="ECO:0007669"/>
    <property type="project" value="TreeGrafter"/>
</dbReference>
<dbReference type="AlphaFoldDB" id="A0A8J8P475"/>
<dbReference type="GO" id="GO:0000350">
    <property type="term" value="P:generation of catalytic spliceosome for second transesterification step"/>
    <property type="evidence" value="ECO:0007669"/>
    <property type="project" value="TreeGrafter"/>
</dbReference>
<sequence>MKQQVKQPAQADQQQEWVRRGELEKEREQKYLEEQKQREEEKLKRKREKEELEALTMVEINLNAATVIFDSAKNNQPQQPEKPQIETPPKQDVILRLRHLRQPVTLFGESESDRYQRLLQAEEKLGFDLKKKDFDETSRSFVPDDEEVELIKFKKMQDKLLKEEEEKKKGEILALEDDDEEGGVKAVVLQEVAEQIDNYVGRYKSADDLKIGDRSLDALIEVKEKNQQLFRNFRKFETQCKRHPVEEKSRMVFIWCKKMLKAWEDEILMRDGDYLKSAMGKQDLGIHKQCLKYCKPMFKQLKKSALNTEILDGLYLLVQYCLMKEYVRAHDKYLELAIGNAPWPMGVTMVGIHERSGRSRIFTSQVAHIRVLSGC</sequence>
<evidence type="ECO:0000256" key="1">
    <source>
        <dbReference type="ARBA" id="ARBA00004123"/>
    </source>
</evidence>
<organism evidence="11 12">
    <name type="scientific">Halteria grandinella</name>
    <dbReference type="NCBI Taxonomy" id="5974"/>
    <lineage>
        <taxon>Eukaryota</taxon>
        <taxon>Sar</taxon>
        <taxon>Alveolata</taxon>
        <taxon>Ciliophora</taxon>
        <taxon>Intramacronucleata</taxon>
        <taxon>Spirotrichea</taxon>
        <taxon>Stichotrichia</taxon>
        <taxon>Sporadotrichida</taxon>
        <taxon>Halteriidae</taxon>
        <taxon>Halteria</taxon>
    </lineage>
</organism>
<feature type="compositionally biased region" description="Low complexity" evidence="9">
    <location>
        <begin position="1"/>
        <end position="15"/>
    </location>
</feature>
<evidence type="ECO:0000259" key="10">
    <source>
        <dbReference type="SMART" id="SM00500"/>
    </source>
</evidence>
<keyword evidence="6" id="KW-0508">mRNA splicing</keyword>
<dbReference type="EMBL" id="RRYP01001772">
    <property type="protein sequence ID" value="TNV85509.1"/>
    <property type="molecule type" value="Genomic_DNA"/>
</dbReference>
<dbReference type="OrthoDB" id="10261918at2759"/>
<dbReference type="PANTHER" id="PTHR13007">
    <property type="entry name" value="PRE-MRNA SPLICING FACTOR-RELATED"/>
    <property type="match status" value="1"/>
</dbReference>
<dbReference type="SUPFAM" id="SSF47938">
    <property type="entry name" value="Functional domain of the splicing factor Prp18"/>
    <property type="match status" value="1"/>
</dbReference>
<evidence type="ECO:0000256" key="7">
    <source>
        <dbReference type="ARBA" id="ARBA00023242"/>
    </source>
</evidence>
<reference evidence="11" key="1">
    <citation type="submission" date="2019-06" db="EMBL/GenBank/DDBJ databases">
        <authorList>
            <person name="Zheng W."/>
        </authorList>
    </citation>
    <scope>NUCLEOTIDE SEQUENCE</scope>
    <source>
        <strain evidence="11">QDHG01</strain>
    </source>
</reference>
<keyword evidence="5" id="KW-0747">Spliceosome</keyword>
<dbReference type="SUPFAM" id="SSF158230">
    <property type="entry name" value="PRP4-like"/>
    <property type="match status" value="1"/>
</dbReference>
<evidence type="ECO:0000256" key="6">
    <source>
        <dbReference type="ARBA" id="ARBA00023187"/>
    </source>
</evidence>
<evidence type="ECO:0000313" key="11">
    <source>
        <dbReference type="EMBL" id="TNV85509.1"/>
    </source>
</evidence>
<protein>
    <recommendedName>
        <fullName evidence="3">Pre-mRNA-splicing factor 18</fullName>
    </recommendedName>
</protein>
<keyword evidence="8" id="KW-0175">Coiled coil</keyword>
<dbReference type="Proteomes" id="UP000785679">
    <property type="component" value="Unassembled WGS sequence"/>
</dbReference>
<dbReference type="PANTHER" id="PTHR13007:SF19">
    <property type="entry name" value="PRE-MRNA-SPLICING FACTOR 18"/>
    <property type="match status" value="1"/>
</dbReference>
<evidence type="ECO:0000256" key="9">
    <source>
        <dbReference type="SAM" id="MobiDB-lite"/>
    </source>
</evidence>
<feature type="region of interest" description="Disordered" evidence="9">
    <location>
        <begin position="70"/>
        <end position="91"/>
    </location>
</feature>
<evidence type="ECO:0000256" key="4">
    <source>
        <dbReference type="ARBA" id="ARBA00022664"/>
    </source>
</evidence>
<dbReference type="GO" id="GO:0046540">
    <property type="term" value="C:U4/U6 x U5 tri-snRNP complex"/>
    <property type="evidence" value="ECO:0007669"/>
    <property type="project" value="TreeGrafter"/>
</dbReference>
<keyword evidence="7" id="KW-0539">Nucleus</keyword>
<keyword evidence="4" id="KW-0507">mRNA processing</keyword>
<evidence type="ECO:0000256" key="8">
    <source>
        <dbReference type="SAM" id="Coils"/>
    </source>
</evidence>
<evidence type="ECO:0000256" key="2">
    <source>
        <dbReference type="ARBA" id="ARBA00008137"/>
    </source>
</evidence>
<dbReference type="InterPro" id="IPR039979">
    <property type="entry name" value="PRPF18"/>
</dbReference>
<comment type="caution">
    <text evidence="11">The sequence shown here is derived from an EMBL/GenBank/DDBJ whole genome shotgun (WGS) entry which is preliminary data.</text>
</comment>
<proteinExistence type="inferred from homology"/>
<name>A0A8J8P475_HALGN</name>
<feature type="domain" description="Pre-mRNA processing factor 4 (PRP4)-like" evidence="10">
    <location>
        <begin position="88"/>
        <end position="138"/>
    </location>
</feature>
<gene>
    <name evidence="11" type="ORF">FGO68_gene7938</name>
</gene>
<accession>A0A8J8P475</accession>
<evidence type="ECO:0000256" key="5">
    <source>
        <dbReference type="ARBA" id="ARBA00022728"/>
    </source>
</evidence>
<keyword evidence="12" id="KW-1185">Reference proteome</keyword>
<dbReference type="Gene3D" id="1.20.940.10">
    <property type="entry name" value="Functional domain of the splicing factor Prp18"/>
    <property type="match status" value="1"/>
</dbReference>
<dbReference type="InterPro" id="IPR036285">
    <property type="entry name" value="PRP4-like_sf"/>
</dbReference>
<dbReference type="InterPro" id="IPR004098">
    <property type="entry name" value="Prp18"/>
</dbReference>
<dbReference type="GO" id="GO:0005682">
    <property type="term" value="C:U5 snRNP"/>
    <property type="evidence" value="ECO:0007669"/>
    <property type="project" value="TreeGrafter"/>
</dbReference>
<comment type="subcellular location">
    <subcellularLocation>
        <location evidence="1">Nucleus</location>
    </subcellularLocation>
</comment>
<feature type="region of interest" description="Disordered" evidence="9">
    <location>
        <begin position="1"/>
        <end position="22"/>
    </location>
</feature>
<dbReference type="InterPro" id="IPR014906">
    <property type="entry name" value="PRP4-like"/>
</dbReference>
<feature type="coiled-coil region" evidence="8">
    <location>
        <begin position="22"/>
        <end position="58"/>
    </location>
</feature>
<comment type="similarity">
    <text evidence="2">Belongs to the PRP18 family.</text>
</comment>
<dbReference type="SMART" id="SM00500">
    <property type="entry name" value="SFM"/>
    <property type="match status" value="1"/>
</dbReference>
<dbReference type="Pfam" id="PF02840">
    <property type="entry name" value="Prp18"/>
    <property type="match status" value="1"/>
</dbReference>